<evidence type="ECO:0000313" key="2">
    <source>
        <dbReference type="Proteomes" id="UP001465976"/>
    </source>
</evidence>
<keyword evidence="2" id="KW-1185">Reference proteome</keyword>
<dbReference type="EMBL" id="JBAHYK010001297">
    <property type="protein sequence ID" value="KAL0568603.1"/>
    <property type="molecule type" value="Genomic_DNA"/>
</dbReference>
<gene>
    <name evidence="1" type="ORF">V5O48_013376</name>
</gene>
<accession>A0ABR3F079</accession>
<evidence type="ECO:0008006" key="3">
    <source>
        <dbReference type="Google" id="ProtNLM"/>
    </source>
</evidence>
<sequence>MSAPPSYRSSRDWDIDRLCDAANGVIAVPQDLVWTCEPAKYDNPNLRWKTGNDAKNWYVVFEAPQRELEPAIYRDFMRDVKPHLPDGSLTNTGIMCKGHLTLQKAEEHWAELCRAQHHDNQHQRRRARKVAKLEQEADEAKGRLVFESLVKLQPCLVGVGSSEVISVSAASRVLNPISSPPASPSRLRTAARGTTSIQRPKWKLFVCFRSGMEYCEDL</sequence>
<proteinExistence type="predicted"/>
<evidence type="ECO:0000313" key="1">
    <source>
        <dbReference type="EMBL" id="KAL0568603.1"/>
    </source>
</evidence>
<comment type="caution">
    <text evidence="1">The sequence shown here is derived from an EMBL/GenBank/DDBJ whole genome shotgun (WGS) entry which is preliminary data.</text>
</comment>
<dbReference type="Proteomes" id="UP001465976">
    <property type="component" value="Unassembled WGS sequence"/>
</dbReference>
<organism evidence="1 2">
    <name type="scientific">Marasmius crinis-equi</name>
    <dbReference type="NCBI Taxonomy" id="585013"/>
    <lineage>
        <taxon>Eukaryota</taxon>
        <taxon>Fungi</taxon>
        <taxon>Dikarya</taxon>
        <taxon>Basidiomycota</taxon>
        <taxon>Agaricomycotina</taxon>
        <taxon>Agaricomycetes</taxon>
        <taxon>Agaricomycetidae</taxon>
        <taxon>Agaricales</taxon>
        <taxon>Marasmiineae</taxon>
        <taxon>Marasmiaceae</taxon>
        <taxon>Marasmius</taxon>
    </lineage>
</organism>
<reference evidence="1 2" key="1">
    <citation type="submission" date="2024-02" db="EMBL/GenBank/DDBJ databases">
        <title>A draft genome for the cacao thread blight pathogen Marasmius crinis-equi.</title>
        <authorList>
            <person name="Cohen S.P."/>
            <person name="Baruah I.K."/>
            <person name="Amoako-Attah I."/>
            <person name="Bukari Y."/>
            <person name="Meinhardt L.W."/>
            <person name="Bailey B.A."/>
        </authorList>
    </citation>
    <scope>NUCLEOTIDE SEQUENCE [LARGE SCALE GENOMIC DNA]</scope>
    <source>
        <strain evidence="1 2">GH-76</strain>
    </source>
</reference>
<protein>
    <recommendedName>
        <fullName evidence="3">Transposase</fullName>
    </recommendedName>
</protein>
<name>A0ABR3F079_9AGAR</name>